<keyword evidence="1" id="KW-0732">Signal</keyword>
<evidence type="ECO:0000259" key="2">
    <source>
        <dbReference type="Pfam" id="PF05229"/>
    </source>
</evidence>
<dbReference type="PANTHER" id="PTHR37089:SF4">
    <property type="entry name" value="EXPORTED PROTEIN"/>
    <property type="match status" value="1"/>
</dbReference>
<keyword evidence="3" id="KW-0167">Capsid protein</keyword>
<evidence type="ECO:0000256" key="1">
    <source>
        <dbReference type="SAM" id="SignalP"/>
    </source>
</evidence>
<feature type="chain" id="PRO_5007599872" evidence="1">
    <location>
        <begin position="25"/>
        <end position="174"/>
    </location>
</feature>
<organism evidence="3 4">
    <name type="scientific">Rhodanobacter thiooxydans</name>
    <dbReference type="NCBI Taxonomy" id="416169"/>
    <lineage>
        <taxon>Bacteria</taxon>
        <taxon>Pseudomonadati</taxon>
        <taxon>Pseudomonadota</taxon>
        <taxon>Gammaproteobacteria</taxon>
        <taxon>Lysobacterales</taxon>
        <taxon>Rhodanobacteraceae</taxon>
        <taxon>Rhodanobacter</taxon>
    </lineage>
</organism>
<keyword evidence="4" id="KW-1185">Reference proteome</keyword>
<comment type="caution">
    <text evidence="3">The sequence shown here is derived from an EMBL/GenBank/DDBJ whole genome shotgun (WGS) entry which is preliminary data.</text>
</comment>
<dbReference type="InterPro" id="IPR053167">
    <property type="entry name" value="Spore_coat_component"/>
</dbReference>
<dbReference type="PANTHER" id="PTHR37089">
    <property type="entry name" value="PROTEIN U-RELATED"/>
    <property type="match status" value="1"/>
</dbReference>
<dbReference type="AlphaFoldDB" id="A0A154QDK5"/>
<keyword evidence="3" id="KW-0946">Virion</keyword>
<protein>
    <submittedName>
        <fullName evidence="3">Spore coat protein</fullName>
    </submittedName>
</protein>
<dbReference type="Pfam" id="PF05229">
    <property type="entry name" value="SCPU"/>
    <property type="match status" value="1"/>
</dbReference>
<evidence type="ECO:0000313" key="4">
    <source>
        <dbReference type="Proteomes" id="UP000076131"/>
    </source>
</evidence>
<name>A0A154QDK5_9GAMM</name>
<evidence type="ECO:0000313" key="3">
    <source>
        <dbReference type="EMBL" id="KZC22234.1"/>
    </source>
</evidence>
<dbReference type="InterPro" id="IPR007893">
    <property type="entry name" value="Spore_coat_U/FanG"/>
</dbReference>
<accession>A0A154QDK5</accession>
<reference evidence="3 4" key="1">
    <citation type="journal article" date="2016" name="MBio">
        <title>Lateral Gene Transfer in a Heavy Metal-Contaminated-Groundwater Microbial Community.</title>
        <authorList>
            <person name="Hemme C.L."/>
            <person name="Green S.J."/>
            <person name="Rishishwar L."/>
            <person name="Prakash O."/>
            <person name="Pettenato A."/>
            <person name="Chakraborty R."/>
            <person name="Deutschbauer A.M."/>
            <person name="Van Nostrand J.D."/>
            <person name="Wu L."/>
            <person name="He Z."/>
            <person name="Jordan I.K."/>
            <person name="Hazen T.C."/>
            <person name="Arkin A.P."/>
            <person name="Kostka J.E."/>
            <person name="Zhou J."/>
        </authorList>
    </citation>
    <scope>NUCLEOTIDE SEQUENCE [LARGE SCALE GENOMIC DNA]</scope>
    <source>
        <strain evidence="3 4">FW104-T7</strain>
    </source>
</reference>
<dbReference type="RefSeq" id="WP_015446578.1">
    <property type="nucleotide sequence ID" value="NZ_LVJS01000123.1"/>
</dbReference>
<dbReference type="SMART" id="SM00972">
    <property type="entry name" value="SCPU"/>
    <property type="match status" value="1"/>
</dbReference>
<dbReference type="Proteomes" id="UP000076131">
    <property type="component" value="Unassembled WGS sequence"/>
</dbReference>
<dbReference type="STRING" id="416169.RHOFW104T7_01580"/>
<proteinExistence type="predicted"/>
<dbReference type="EMBL" id="LVJS01000123">
    <property type="protein sequence ID" value="KZC22234.1"/>
    <property type="molecule type" value="Genomic_DNA"/>
</dbReference>
<feature type="domain" description="Spore coat protein U/FanG" evidence="2">
    <location>
        <begin position="29"/>
        <end position="170"/>
    </location>
</feature>
<gene>
    <name evidence="3" type="ORF">RHOFW104T7_01580</name>
</gene>
<feature type="signal peptide" evidence="1">
    <location>
        <begin position="1"/>
        <end position="24"/>
    </location>
</feature>
<dbReference type="eggNOG" id="COG5430">
    <property type="taxonomic scope" value="Bacteria"/>
</dbReference>
<sequence>MMFKKTLLAAAVFALGGFVFPAGAATNPATSTFQVKLKINKACTVSTGAALDFGSTDANSTGNLTTSASNINVTCSKKTAYSVDLTPTSNSADGTGSMKGGIVGNADTIAYALYQDSGDTTAWGNGANTLSATNGLVVGNGTAQNYTVYGKVLGTNLNVQPDTYTDTVTVSVAY</sequence>